<dbReference type="RefSeq" id="WP_205097958.1">
    <property type="nucleotide sequence ID" value="NZ_CAJNAQ010000002.1"/>
</dbReference>
<evidence type="ECO:0000313" key="2">
    <source>
        <dbReference type="EMBL" id="CAE6487087.1"/>
    </source>
</evidence>
<dbReference type="EMBL" id="CAJNAQ010000002">
    <property type="protein sequence ID" value="CAE6487087.1"/>
    <property type="molecule type" value="Genomic_DNA"/>
</dbReference>
<dbReference type="Gene3D" id="3.20.20.70">
    <property type="entry name" value="Aldolase class I"/>
    <property type="match status" value="1"/>
</dbReference>
<reference evidence="2" key="1">
    <citation type="submission" date="2021-02" db="EMBL/GenBank/DDBJ databases">
        <authorList>
            <person name="Han P."/>
        </authorList>
    </citation>
    <scope>NUCLEOTIDE SEQUENCE</scope>
    <source>
        <strain evidence="2">Candidatus Nitrosotenuis uzonensis 5A</strain>
    </source>
</reference>
<dbReference type="PANTHER" id="PTHR42966">
    <property type="entry name" value="N-ACETYLNEURAMINATE SYNTHASE"/>
    <property type="match status" value="1"/>
</dbReference>
<name>A0A812EWM8_9ARCH</name>
<dbReference type="SUPFAM" id="SSF53448">
    <property type="entry name" value="Nucleotide-diphospho-sugar transferases"/>
    <property type="match status" value="1"/>
</dbReference>
<accession>A0A812EWM8</accession>
<dbReference type="GO" id="GO:0047444">
    <property type="term" value="F:N-acylneuraminate-9-phosphate synthase activity"/>
    <property type="evidence" value="ECO:0007669"/>
    <property type="project" value="TreeGrafter"/>
</dbReference>
<dbReference type="PANTHER" id="PTHR42966:SF1">
    <property type="entry name" value="SIALIC ACID SYNTHASE"/>
    <property type="match status" value="1"/>
</dbReference>
<dbReference type="InterPro" id="IPR051690">
    <property type="entry name" value="PseI-like"/>
</dbReference>
<dbReference type="Proteomes" id="UP000655759">
    <property type="component" value="Unassembled WGS sequence"/>
</dbReference>
<dbReference type="InterPro" id="IPR003329">
    <property type="entry name" value="Cytidylyl_trans"/>
</dbReference>
<comment type="caution">
    <text evidence="2">The sequence shown here is derived from an EMBL/GenBank/DDBJ whole genome shotgun (WGS) entry which is preliminary data.</text>
</comment>
<sequence length="585" mass="66346">MQLFSSKRVLVIAEMANSHEGDLERAKTITEAAVKAGANAIKYQKFTADELAERDHENYKLYKRLEMSEKKWLELIRFAKKTGLRVFVDVFGTKSAQSILHVVDGIKIHSADMTNPTLLRLLAGYDKPILLSTAGCYLNEIDEALKVLRSKPKEIALMHGFQGYPTDISDINLNRMKKLYEKYGLPIGIMDHVSGDSKLSVIIPLLGISAGATIVEKHITLNRGLRGLDYYSALNPDEFADMVSKIRDTEKVLGSNKLDLPPNEISYRLAHKKNPIARRKIRKGAILNESLFEFKRTKVKNSVSLYEFRGKKAAVDIPKGTTLAKQMISKKSHRVAAVIACRVHSSRLFAKQMQLIDGKPIIEHMLNQLKTSKLIDEIVLAISAKPGNEVFVEYAHERGIKFVIGDDTDVLNRLINGAKYVNADIIFRITPENPYVYWEGIDDVIRKHVSGNYDFSDCYDLPLGSGYEVVNLDAFERSHREGSKRHRSELCSLYINENQEKFKIQHVRPPKQLQRPELRLTVDTPEDLVVARTIYDELGKNGKPIRLAAIVKFLDKNQTLIKMNSNVPLGVSRIWIKNDPLRKNR</sequence>
<protein>
    <submittedName>
        <fullName evidence="2">Putative Sialic acid synthase</fullName>
    </submittedName>
</protein>
<dbReference type="Gene3D" id="3.90.550.10">
    <property type="entry name" value="Spore Coat Polysaccharide Biosynthesis Protein SpsA, Chain A"/>
    <property type="match status" value="1"/>
</dbReference>
<gene>
    <name evidence="2" type="ORF">NUZ5A_20259</name>
</gene>
<dbReference type="GO" id="GO:0016051">
    <property type="term" value="P:carbohydrate biosynthetic process"/>
    <property type="evidence" value="ECO:0007669"/>
    <property type="project" value="InterPro"/>
</dbReference>
<dbReference type="InterPro" id="IPR013785">
    <property type="entry name" value="Aldolase_TIM"/>
</dbReference>
<dbReference type="SUPFAM" id="SSF51569">
    <property type="entry name" value="Aldolase"/>
    <property type="match status" value="1"/>
</dbReference>
<proteinExistence type="predicted"/>
<dbReference type="AlphaFoldDB" id="A0A812EWM8"/>
<dbReference type="InterPro" id="IPR029044">
    <property type="entry name" value="Nucleotide-diphossugar_trans"/>
</dbReference>
<evidence type="ECO:0000313" key="3">
    <source>
        <dbReference type="Proteomes" id="UP000655759"/>
    </source>
</evidence>
<organism evidence="2 3">
    <name type="scientific">Candidatus Nitrosotenuis uzonensis</name>
    <dbReference type="NCBI Taxonomy" id="1407055"/>
    <lineage>
        <taxon>Archaea</taxon>
        <taxon>Nitrososphaerota</taxon>
        <taxon>Candidatus Nitrosotenuis</taxon>
    </lineage>
</organism>
<feature type="domain" description="PseI/NeuA/B-like" evidence="1">
    <location>
        <begin position="31"/>
        <end position="256"/>
    </location>
</feature>
<evidence type="ECO:0000259" key="1">
    <source>
        <dbReference type="Pfam" id="PF03102"/>
    </source>
</evidence>
<dbReference type="Pfam" id="PF02348">
    <property type="entry name" value="CTP_transf_3"/>
    <property type="match status" value="1"/>
</dbReference>
<dbReference type="Pfam" id="PF03102">
    <property type="entry name" value="NeuB"/>
    <property type="match status" value="1"/>
</dbReference>
<dbReference type="Gene3D" id="3.90.1210.10">
    <property type="entry name" value="Antifreeze-like/N-acetylneuraminic acid synthase C-terminal domain"/>
    <property type="match status" value="1"/>
</dbReference>
<dbReference type="InterPro" id="IPR013132">
    <property type="entry name" value="PseI/NeuA/B-like_N"/>
</dbReference>